<evidence type="ECO:0000313" key="3">
    <source>
        <dbReference type="RefSeq" id="XP_015280715.1"/>
    </source>
</evidence>
<evidence type="ECO:0000313" key="2">
    <source>
        <dbReference type="Proteomes" id="UP000694871"/>
    </source>
</evidence>
<protein>
    <submittedName>
        <fullName evidence="3">EF-hand calcium-binding domain-containing protein 12</fullName>
    </submittedName>
</protein>
<gene>
    <name evidence="3" type="primary">EFCAB12</name>
</gene>
<dbReference type="GeneID" id="107122204"/>
<dbReference type="InterPro" id="IPR042847">
    <property type="entry name" value="EFC12"/>
</dbReference>
<feature type="region of interest" description="Disordered" evidence="1">
    <location>
        <begin position="324"/>
        <end position="353"/>
    </location>
</feature>
<evidence type="ECO:0000256" key="1">
    <source>
        <dbReference type="SAM" id="MobiDB-lite"/>
    </source>
</evidence>
<dbReference type="PANTHER" id="PTHR47225">
    <property type="entry name" value="EF-HAND CALCIUM-BINDING DOMAIN-CONTAINING PROTEIN 12"/>
    <property type="match status" value="1"/>
</dbReference>
<accession>A0ABM1L428</accession>
<feature type="compositionally biased region" description="Polar residues" evidence="1">
    <location>
        <begin position="493"/>
        <end position="502"/>
    </location>
</feature>
<feature type="compositionally biased region" description="Basic and acidic residues" evidence="1">
    <location>
        <begin position="505"/>
        <end position="525"/>
    </location>
</feature>
<proteinExistence type="predicted"/>
<name>A0ABM1L428_GEKJA</name>
<dbReference type="Proteomes" id="UP000694871">
    <property type="component" value="Unplaced"/>
</dbReference>
<organism evidence="2 3">
    <name type="scientific">Gekko japonicus</name>
    <name type="common">Schlegel's Japanese gecko</name>
    <dbReference type="NCBI Taxonomy" id="146911"/>
    <lineage>
        <taxon>Eukaryota</taxon>
        <taxon>Metazoa</taxon>
        <taxon>Chordata</taxon>
        <taxon>Craniata</taxon>
        <taxon>Vertebrata</taxon>
        <taxon>Euteleostomi</taxon>
        <taxon>Lepidosauria</taxon>
        <taxon>Squamata</taxon>
        <taxon>Bifurcata</taxon>
        <taxon>Gekkota</taxon>
        <taxon>Gekkonidae</taxon>
        <taxon>Gekkoninae</taxon>
        <taxon>Gekko</taxon>
    </lineage>
</organism>
<feature type="region of interest" description="Disordered" evidence="1">
    <location>
        <begin position="493"/>
        <end position="525"/>
    </location>
</feature>
<reference evidence="3" key="1">
    <citation type="submission" date="2025-08" db="UniProtKB">
        <authorList>
            <consortium name="RefSeq"/>
        </authorList>
    </citation>
    <scope>IDENTIFICATION</scope>
</reference>
<dbReference type="PANTHER" id="PTHR47225:SF1">
    <property type="entry name" value="EF-HAND CALCIUM-BINDING DOMAIN-CONTAINING PROTEIN 12"/>
    <property type="match status" value="1"/>
</dbReference>
<sequence>MTDGTDFEFFPPLPSLLSDSNIMSEESLKESSEPDLDGYIQHCFKRYKFIERHPNAFLKLKPSRFGPAPPRRRILVAPPMQGASLPRAKPLLPEPLDQKQETFVVKEQLKEAPKIPTEEDEVRELGAWIEERKKLQNLLNKCADVESWLMGKESSSEQEANVLRKIRESRVAKKTQVKAQLAATSSIEQILPVRKPKRIMPLIKSPYPESLITLQNLLHKQKLKLVDIFNKEDRTKTMKFKRADFIRVIEGTKVPISRNDLEDAIIYLTSTKRGNYITNSDLVECQKVWMDYLREQWKHAKEAKPGEERVVLEQELLRTDQKVGPMTPKRFSSCHSKTKLVPSQNPKSNHLEVPSINTEPDRMHLSYIKMEEVGKRYREVRRQLKRKITPLEWAENCRVVKSGDPVVDAHCMPSTVKGDMGELVDQHRMASHLAWFQCVKLCEQYGIPLTEKLLQRALLYPGDKLLDYGGTRQKIRQPGGYYEVCDQQESVSETMSELQEQLKSPPKEKEREQQPKPKKRERQEKPIWGRWRSYSEFRNLMKRHSKRLRLAAQNLWNGEASDSLTSQSQIEFENRFIEREMRKMFGFLNPKTDANSFWPGHLLDKLRLYLPQMERDEGEALFSHVSRTHPVYPCIYHPHRSWPISDLKFVTYGDPNSRKEYYYI</sequence>
<dbReference type="RefSeq" id="XP_015280715.1">
    <property type="nucleotide sequence ID" value="XM_015425229.1"/>
</dbReference>
<keyword evidence="2" id="KW-1185">Reference proteome</keyword>